<dbReference type="InterPro" id="IPR006290">
    <property type="entry name" value="CztS_silS_copS"/>
</dbReference>
<evidence type="ECO:0000259" key="17">
    <source>
        <dbReference type="PROSITE" id="PS50109"/>
    </source>
</evidence>
<dbReference type="PANTHER" id="PTHR45436:SF15">
    <property type="entry name" value="SENSOR HISTIDINE KINASE CUSS"/>
    <property type="match status" value="1"/>
</dbReference>
<dbReference type="Pfam" id="PF02518">
    <property type="entry name" value="HATPase_c"/>
    <property type="match status" value="1"/>
</dbReference>
<keyword evidence="20" id="KW-1185">Reference proteome</keyword>
<evidence type="ECO:0000256" key="1">
    <source>
        <dbReference type="ARBA" id="ARBA00000085"/>
    </source>
</evidence>
<evidence type="ECO:0000256" key="5">
    <source>
        <dbReference type="ARBA" id="ARBA00022475"/>
    </source>
</evidence>
<evidence type="ECO:0000256" key="12">
    <source>
        <dbReference type="ARBA" id="ARBA00022840"/>
    </source>
</evidence>
<dbReference type="SUPFAM" id="SSF158472">
    <property type="entry name" value="HAMP domain-like"/>
    <property type="match status" value="1"/>
</dbReference>
<dbReference type="NCBIfam" id="TIGR01386">
    <property type="entry name" value="cztS_silS_copS"/>
    <property type="match status" value="1"/>
</dbReference>
<evidence type="ECO:0000256" key="6">
    <source>
        <dbReference type="ARBA" id="ARBA00022519"/>
    </source>
</evidence>
<dbReference type="GO" id="GO:0005886">
    <property type="term" value="C:plasma membrane"/>
    <property type="evidence" value="ECO:0007669"/>
    <property type="project" value="UniProtKB-SubCell"/>
</dbReference>
<dbReference type="PRINTS" id="PR00344">
    <property type="entry name" value="BCTRLSENSOR"/>
</dbReference>
<evidence type="ECO:0000256" key="15">
    <source>
        <dbReference type="ARBA" id="ARBA00023136"/>
    </source>
</evidence>
<dbReference type="InterPro" id="IPR050428">
    <property type="entry name" value="TCS_sensor_his_kinase"/>
</dbReference>
<keyword evidence="7" id="KW-0597">Phosphoprotein</keyword>
<dbReference type="SMART" id="SM00387">
    <property type="entry name" value="HATPase_c"/>
    <property type="match status" value="1"/>
</dbReference>
<name>A0A4S1CN24_9BACT</name>
<comment type="caution">
    <text evidence="19">The sequence shown here is derived from an EMBL/GenBank/DDBJ whole genome shotgun (WGS) entry which is preliminary data.</text>
</comment>
<dbReference type="RefSeq" id="WP_135869364.1">
    <property type="nucleotide sequence ID" value="NZ_SRSC01000001.1"/>
</dbReference>
<dbReference type="SUPFAM" id="SSF47384">
    <property type="entry name" value="Homodimeric domain of signal transducing histidine kinase"/>
    <property type="match status" value="1"/>
</dbReference>
<dbReference type="Gene3D" id="3.30.565.10">
    <property type="entry name" value="Histidine kinase-like ATPase, C-terminal domain"/>
    <property type="match status" value="1"/>
</dbReference>
<evidence type="ECO:0000256" key="2">
    <source>
        <dbReference type="ARBA" id="ARBA00004141"/>
    </source>
</evidence>
<evidence type="ECO:0000313" key="20">
    <source>
        <dbReference type="Proteomes" id="UP000306416"/>
    </source>
</evidence>
<feature type="transmembrane region" description="Helical" evidence="16">
    <location>
        <begin position="21"/>
        <end position="40"/>
    </location>
</feature>
<dbReference type="EC" id="2.7.13.3" evidence="4"/>
<evidence type="ECO:0000256" key="9">
    <source>
        <dbReference type="ARBA" id="ARBA00022692"/>
    </source>
</evidence>
<protein>
    <recommendedName>
        <fullName evidence="4">histidine kinase</fullName>
        <ecNumber evidence="4">2.7.13.3</ecNumber>
    </recommendedName>
</protein>
<evidence type="ECO:0000256" key="14">
    <source>
        <dbReference type="ARBA" id="ARBA00023012"/>
    </source>
</evidence>
<dbReference type="Pfam" id="PF00672">
    <property type="entry name" value="HAMP"/>
    <property type="match status" value="1"/>
</dbReference>
<comment type="catalytic activity">
    <reaction evidence="1">
        <text>ATP + protein L-histidine = ADP + protein N-phospho-L-histidine.</text>
        <dbReference type="EC" id="2.7.13.3"/>
    </reaction>
</comment>
<dbReference type="Proteomes" id="UP000306416">
    <property type="component" value="Unassembled WGS sequence"/>
</dbReference>
<feature type="domain" description="Histidine kinase" evidence="17">
    <location>
        <begin position="257"/>
        <end position="469"/>
    </location>
</feature>
<dbReference type="InterPro" id="IPR003661">
    <property type="entry name" value="HisK_dim/P_dom"/>
</dbReference>
<dbReference type="PROSITE" id="PS50885">
    <property type="entry name" value="HAMP"/>
    <property type="match status" value="1"/>
</dbReference>
<dbReference type="PANTHER" id="PTHR45436">
    <property type="entry name" value="SENSOR HISTIDINE KINASE YKOH"/>
    <property type="match status" value="1"/>
</dbReference>
<sequence length="484" mass="53855">MSSTKKRPDRPRAISLTARLVGFYFVATLLILLCTNWFQFKRLSKDLDYEDNDFLVERIVNLRDIIARHPDALKDQMPANKPGQQSHHLVRIQDAEGRTLLQSHGIETIPVDLFPPAVTSSEKIGRGVKYRAGKEKHYLLNAAWAGRDGDPHYRLVQVALNITKDDALMSKYLIRTASSVVIGLVLAAVLGVIIAHRGLRPLKEMADKLSGITEADLHQRTRMVGTPRELEELTIALDAMLERLEESFGRLSEFSANLAHELRTPINNLRGEAEVALSRARSEDEYRHIIESAIEEYERLSRMVVDILFLARPDRSYQPELIDVRAEVERLADYYGNVADEDNTAIVIEGEGEACVDPHLFQRAVGNLISNALHYTKKFGEIRVKLRPLSDAGLELIVEDDGMGVDPAELPRVFDRFYRSPQARQVYNQGSGLGLAIVRSIMSLHGGTVSMASAPGKGTAVTLGFPPPRPGCRAHDCAPAAQEG</sequence>
<dbReference type="Gene3D" id="6.10.340.10">
    <property type="match status" value="1"/>
</dbReference>
<dbReference type="InterPro" id="IPR005467">
    <property type="entry name" value="His_kinase_dom"/>
</dbReference>
<evidence type="ECO:0000256" key="13">
    <source>
        <dbReference type="ARBA" id="ARBA00022989"/>
    </source>
</evidence>
<evidence type="ECO:0000256" key="11">
    <source>
        <dbReference type="ARBA" id="ARBA00022777"/>
    </source>
</evidence>
<dbReference type="CDD" id="cd06225">
    <property type="entry name" value="HAMP"/>
    <property type="match status" value="1"/>
</dbReference>
<dbReference type="InterPro" id="IPR036890">
    <property type="entry name" value="HATPase_C_sf"/>
</dbReference>
<evidence type="ECO:0000313" key="19">
    <source>
        <dbReference type="EMBL" id="TGU75053.1"/>
    </source>
</evidence>
<keyword evidence="10" id="KW-0547">Nucleotide-binding</keyword>
<evidence type="ECO:0000256" key="8">
    <source>
        <dbReference type="ARBA" id="ARBA00022679"/>
    </source>
</evidence>
<keyword evidence="14" id="KW-0902">Two-component regulatory system</keyword>
<dbReference type="InterPro" id="IPR003660">
    <property type="entry name" value="HAMP_dom"/>
</dbReference>
<proteinExistence type="predicted"/>
<dbReference type="EMBL" id="SRSC01000001">
    <property type="protein sequence ID" value="TGU75053.1"/>
    <property type="molecule type" value="Genomic_DNA"/>
</dbReference>
<comment type="subcellular location">
    <subcellularLocation>
        <location evidence="3">Cell inner membrane</location>
    </subcellularLocation>
    <subcellularLocation>
        <location evidence="2">Membrane</location>
        <topology evidence="2">Multi-pass membrane protein</topology>
    </subcellularLocation>
</comment>
<dbReference type="SUPFAM" id="SSF55874">
    <property type="entry name" value="ATPase domain of HSP90 chaperone/DNA topoisomerase II/histidine kinase"/>
    <property type="match status" value="1"/>
</dbReference>
<dbReference type="CDD" id="cd00075">
    <property type="entry name" value="HATPase"/>
    <property type="match status" value="1"/>
</dbReference>
<dbReference type="FunFam" id="1.10.287.130:FF:000001">
    <property type="entry name" value="Two-component sensor histidine kinase"/>
    <property type="match status" value="1"/>
</dbReference>
<keyword evidence="6" id="KW-0997">Cell inner membrane</keyword>
<evidence type="ECO:0000256" key="16">
    <source>
        <dbReference type="SAM" id="Phobius"/>
    </source>
</evidence>
<feature type="domain" description="HAMP" evidence="18">
    <location>
        <begin position="196"/>
        <end position="249"/>
    </location>
</feature>
<dbReference type="GO" id="GO:0000155">
    <property type="term" value="F:phosphorelay sensor kinase activity"/>
    <property type="evidence" value="ECO:0007669"/>
    <property type="project" value="InterPro"/>
</dbReference>
<dbReference type="SMART" id="SM00388">
    <property type="entry name" value="HisKA"/>
    <property type="match status" value="1"/>
</dbReference>
<dbReference type="GO" id="GO:0005524">
    <property type="term" value="F:ATP binding"/>
    <property type="evidence" value="ECO:0007669"/>
    <property type="project" value="UniProtKB-KW"/>
</dbReference>
<evidence type="ECO:0000256" key="7">
    <source>
        <dbReference type="ARBA" id="ARBA00022553"/>
    </source>
</evidence>
<organism evidence="19 20">
    <name type="scientific">Geomonas terrae</name>
    <dbReference type="NCBI Taxonomy" id="2562681"/>
    <lineage>
        <taxon>Bacteria</taxon>
        <taxon>Pseudomonadati</taxon>
        <taxon>Thermodesulfobacteriota</taxon>
        <taxon>Desulfuromonadia</taxon>
        <taxon>Geobacterales</taxon>
        <taxon>Geobacteraceae</taxon>
        <taxon>Geomonas</taxon>
    </lineage>
</organism>
<accession>A0A4S1CN24</accession>
<keyword evidence="9 16" id="KW-0812">Transmembrane</keyword>
<dbReference type="PROSITE" id="PS50109">
    <property type="entry name" value="HIS_KIN"/>
    <property type="match status" value="1"/>
</dbReference>
<dbReference type="InterPro" id="IPR003594">
    <property type="entry name" value="HATPase_dom"/>
</dbReference>
<keyword evidence="13 16" id="KW-1133">Transmembrane helix</keyword>
<feature type="transmembrane region" description="Helical" evidence="16">
    <location>
        <begin position="172"/>
        <end position="195"/>
    </location>
</feature>
<dbReference type="CDD" id="cd00082">
    <property type="entry name" value="HisKA"/>
    <property type="match status" value="1"/>
</dbReference>
<dbReference type="Pfam" id="PF00512">
    <property type="entry name" value="HisKA"/>
    <property type="match status" value="1"/>
</dbReference>
<dbReference type="InterPro" id="IPR036097">
    <property type="entry name" value="HisK_dim/P_sf"/>
</dbReference>
<keyword evidence="8 19" id="KW-0808">Transferase</keyword>
<keyword evidence="11 19" id="KW-0418">Kinase</keyword>
<evidence type="ECO:0000256" key="10">
    <source>
        <dbReference type="ARBA" id="ARBA00022741"/>
    </source>
</evidence>
<dbReference type="AlphaFoldDB" id="A0A4S1CN24"/>
<gene>
    <name evidence="19" type="ORF">E4633_06245</name>
</gene>
<dbReference type="InterPro" id="IPR004358">
    <property type="entry name" value="Sig_transdc_His_kin-like_C"/>
</dbReference>
<dbReference type="SMART" id="SM00304">
    <property type="entry name" value="HAMP"/>
    <property type="match status" value="1"/>
</dbReference>
<keyword evidence="12" id="KW-0067">ATP-binding</keyword>
<evidence type="ECO:0000259" key="18">
    <source>
        <dbReference type="PROSITE" id="PS50885"/>
    </source>
</evidence>
<reference evidence="19 20" key="1">
    <citation type="submission" date="2019-04" db="EMBL/GenBank/DDBJ databases">
        <title>Geobacter oryzae sp. nov., ferric-reducing bacteria isolated from paddy soil.</title>
        <authorList>
            <person name="Xu Z."/>
            <person name="Masuda Y."/>
            <person name="Itoh H."/>
            <person name="Senoo K."/>
        </authorList>
    </citation>
    <scope>NUCLEOTIDE SEQUENCE [LARGE SCALE GENOMIC DNA]</scope>
    <source>
        <strain evidence="19 20">Red111</strain>
    </source>
</reference>
<keyword evidence="5" id="KW-1003">Cell membrane</keyword>
<keyword evidence="15 16" id="KW-0472">Membrane</keyword>
<dbReference type="Gene3D" id="1.10.287.130">
    <property type="match status" value="1"/>
</dbReference>
<evidence type="ECO:0000256" key="4">
    <source>
        <dbReference type="ARBA" id="ARBA00012438"/>
    </source>
</evidence>
<evidence type="ECO:0000256" key="3">
    <source>
        <dbReference type="ARBA" id="ARBA00004533"/>
    </source>
</evidence>